<feature type="compositionally biased region" description="Low complexity" evidence="1">
    <location>
        <begin position="233"/>
        <end position="246"/>
    </location>
</feature>
<dbReference type="EMBL" id="BAABAL010000016">
    <property type="protein sequence ID" value="GAA4013567.1"/>
    <property type="molecule type" value="Genomic_DNA"/>
</dbReference>
<feature type="compositionally biased region" description="Polar residues" evidence="1">
    <location>
        <begin position="273"/>
        <end position="284"/>
    </location>
</feature>
<keyword evidence="3" id="KW-1185">Reference proteome</keyword>
<feature type="region of interest" description="Disordered" evidence="1">
    <location>
        <begin position="220"/>
        <end position="284"/>
    </location>
</feature>
<accession>A0ABP7SM88</accession>
<evidence type="ECO:0000313" key="2">
    <source>
        <dbReference type="EMBL" id="GAA4013567.1"/>
    </source>
</evidence>
<dbReference type="Proteomes" id="UP001501747">
    <property type="component" value="Unassembled WGS sequence"/>
</dbReference>
<dbReference type="Gene3D" id="3.30.70.1230">
    <property type="entry name" value="Nucleotide cyclase"/>
    <property type="match status" value="1"/>
</dbReference>
<protein>
    <recommendedName>
        <fullName evidence="4">Guanylate cyclase domain-containing protein</fullName>
    </recommendedName>
</protein>
<comment type="caution">
    <text evidence="2">The sequence shown here is derived from an EMBL/GenBank/DDBJ whole genome shotgun (WGS) entry which is preliminary data.</text>
</comment>
<feature type="compositionally biased region" description="Pro residues" evidence="1">
    <location>
        <begin position="247"/>
        <end position="263"/>
    </location>
</feature>
<proteinExistence type="predicted"/>
<name>A0ABP7SM88_9PSEU</name>
<organism evidence="2 3">
    <name type="scientific">Allokutzneria multivorans</name>
    <dbReference type="NCBI Taxonomy" id="1142134"/>
    <lineage>
        <taxon>Bacteria</taxon>
        <taxon>Bacillati</taxon>
        <taxon>Actinomycetota</taxon>
        <taxon>Actinomycetes</taxon>
        <taxon>Pseudonocardiales</taxon>
        <taxon>Pseudonocardiaceae</taxon>
        <taxon>Allokutzneria</taxon>
    </lineage>
</organism>
<reference evidence="3" key="1">
    <citation type="journal article" date="2019" name="Int. J. Syst. Evol. Microbiol.">
        <title>The Global Catalogue of Microorganisms (GCM) 10K type strain sequencing project: providing services to taxonomists for standard genome sequencing and annotation.</title>
        <authorList>
            <consortium name="The Broad Institute Genomics Platform"/>
            <consortium name="The Broad Institute Genome Sequencing Center for Infectious Disease"/>
            <person name="Wu L."/>
            <person name="Ma J."/>
        </authorList>
    </citation>
    <scope>NUCLEOTIDE SEQUENCE [LARGE SCALE GENOMIC DNA]</scope>
    <source>
        <strain evidence="3">JCM 17342</strain>
    </source>
</reference>
<gene>
    <name evidence="2" type="ORF">GCM10022247_40450</name>
</gene>
<dbReference type="InterPro" id="IPR029787">
    <property type="entry name" value="Nucleotide_cyclase"/>
</dbReference>
<dbReference type="SUPFAM" id="SSF55073">
    <property type="entry name" value="Nucleotide cyclase"/>
    <property type="match status" value="1"/>
</dbReference>
<evidence type="ECO:0000313" key="3">
    <source>
        <dbReference type="Proteomes" id="UP001501747"/>
    </source>
</evidence>
<dbReference type="RefSeq" id="WP_344877027.1">
    <property type="nucleotide sequence ID" value="NZ_BAABAL010000016.1"/>
</dbReference>
<sequence length="284" mass="31267">MAVEVPATHAVLAVDVVSSTQVADDQLDGMKTDLDEHLDRALRAVGLDRADAVQPRHTGDGVLLAYAEDAAPKLVEMLFHLDHLLRWRNREHRIPLRARMAVHCGPMREEGHYHRPYIVASRLLDAPAFRAAVAQCMATDPCGDKVGAALVVSRWVWHNVVEPFRIMQVPPARCAPVPIDSSTYQDLAWIHLPGMDADHVLSQVQHHAQLRDNAQLHAQFQSRPPHPAPVPHSDPAQPHDPAAFHPPARPRFSPPPRPLPDPVTLPTTETPGESASLNGTVRAT</sequence>
<evidence type="ECO:0000256" key="1">
    <source>
        <dbReference type="SAM" id="MobiDB-lite"/>
    </source>
</evidence>
<evidence type="ECO:0008006" key="4">
    <source>
        <dbReference type="Google" id="ProtNLM"/>
    </source>
</evidence>